<feature type="transmembrane region" description="Helical" evidence="1">
    <location>
        <begin position="145"/>
        <end position="163"/>
    </location>
</feature>
<feature type="transmembrane region" description="Helical" evidence="1">
    <location>
        <begin position="318"/>
        <end position="342"/>
    </location>
</feature>
<accession>A0ABS2CD20</accession>
<protein>
    <submittedName>
        <fullName evidence="3">Acyltransferase family protein</fullName>
    </submittedName>
</protein>
<keyword evidence="4" id="KW-1185">Reference proteome</keyword>
<dbReference type="GO" id="GO:0016746">
    <property type="term" value="F:acyltransferase activity"/>
    <property type="evidence" value="ECO:0007669"/>
    <property type="project" value="UniProtKB-KW"/>
</dbReference>
<feature type="transmembrane region" description="Helical" evidence="1">
    <location>
        <begin position="249"/>
        <end position="273"/>
    </location>
</feature>
<dbReference type="InterPro" id="IPR002656">
    <property type="entry name" value="Acyl_transf_3_dom"/>
</dbReference>
<evidence type="ECO:0000256" key="1">
    <source>
        <dbReference type="SAM" id="Phobius"/>
    </source>
</evidence>
<feature type="transmembrane region" description="Helical" evidence="1">
    <location>
        <begin position="21"/>
        <end position="40"/>
    </location>
</feature>
<comment type="caution">
    <text evidence="3">The sequence shown here is derived from an EMBL/GenBank/DDBJ whole genome shotgun (WGS) entry which is preliminary data.</text>
</comment>
<keyword evidence="3" id="KW-0808">Transferase</keyword>
<dbReference type="Pfam" id="PF01757">
    <property type="entry name" value="Acyl_transf_3"/>
    <property type="match status" value="1"/>
</dbReference>
<proteinExistence type="predicted"/>
<evidence type="ECO:0000313" key="4">
    <source>
        <dbReference type="Proteomes" id="UP001195660"/>
    </source>
</evidence>
<name>A0ABS2CD20_9NEIS</name>
<keyword evidence="3" id="KW-0012">Acyltransferase</keyword>
<dbReference type="InterPro" id="IPR050879">
    <property type="entry name" value="Acyltransferase_3"/>
</dbReference>
<sequence>MTLHPHPSPRHKHRFIVLDSFRGLCALSVVVFHLHLLQGFSEWDFFRSAGLMVEFFFTLSGFVLAYRYGAELINRDGFRRYMIARTFRIYPLHLLMLLLFSVAMWLQWASGDFRAWQFEQWLYQILLLQAWLPAGDPFGFNGPSWSISVEFYLYVLFGAILWVTLRWRQAAFALVVAACSLCVWLSLDFTSSGGFRGITCFFLGALAYRCFDAIHHWRLNCKLATFIEVLLLAALYVVITAQYPAKSFFAAWAFALAIIVFAFEQGAVSRLLRQAAFVKVGKWSFSIYLTHYGVLHLLQLGLAVWAPHFLLQQDGLSFIHLGSALADHAAGIAILALVLWVSRWSYQLVELRGIRWGKHFK</sequence>
<dbReference type="PANTHER" id="PTHR23028">
    <property type="entry name" value="ACETYLTRANSFERASE"/>
    <property type="match status" value="1"/>
</dbReference>
<dbReference type="RefSeq" id="WP_203571276.1">
    <property type="nucleotide sequence ID" value="NZ_WOFE01000004.1"/>
</dbReference>
<keyword evidence="1" id="KW-1133">Transmembrane helix</keyword>
<dbReference type="Proteomes" id="UP001195660">
    <property type="component" value="Unassembled WGS sequence"/>
</dbReference>
<evidence type="ECO:0000313" key="3">
    <source>
        <dbReference type="EMBL" id="MBM5571942.1"/>
    </source>
</evidence>
<feature type="transmembrane region" description="Helical" evidence="1">
    <location>
        <begin position="89"/>
        <end position="108"/>
    </location>
</feature>
<keyword evidence="1" id="KW-0812">Transmembrane</keyword>
<keyword evidence="1" id="KW-0472">Membrane</keyword>
<organism evidence="3 4">
    <name type="scientific">Deefgea chitinilytica</name>
    <dbReference type="NCBI Taxonomy" id="570276"/>
    <lineage>
        <taxon>Bacteria</taxon>
        <taxon>Pseudomonadati</taxon>
        <taxon>Pseudomonadota</taxon>
        <taxon>Betaproteobacteria</taxon>
        <taxon>Neisseriales</taxon>
        <taxon>Chitinibacteraceae</taxon>
        <taxon>Deefgea</taxon>
    </lineage>
</organism>
<dbReference type="EMBL" id="WOFE01000004">
    <property type="protein sequence ID" value="MBM5571942.1"/>
    <property type="molecule type" value="Genomic_DNA"/>
</dbReference>
<feature type="transmembrane region" description="Helical" evidence="1">
    <location>
        <begin position="170"/>
        <end position="187"/>
    </location>
</feature>
<feature type="domain" description="Acyltransferase 3" evidence="2">
    <location>
        <begin position="18"/>
        <end position="315"/>
    </location>
</feature>
<reference evidence="3 4" key="1">
    <citation type="submission" date="2019-11" db="EMBL/GenBank/DDBJ databases">
        <title>Novel Deefgea species.</title>
        <authorList>
            <person name="Han J.-H."/>
        </authorList>
    </citation>
    <scope>NUCLEOTIDE SEQUENCE [LARGE SCALE GENOMIC DNA]</scope>
    <source>
        <strain evidence="3 4">LMG 24817</strain>
    </source>
</reference>
<feature type="transmembrane region" description="Helical" evidence="1">
    <location>
        <begin position="285"/>
        <end position="306"/>
    </location>
</feature>
<evidence type="ECO:0000259" key="2">
    <source>
        <dbReference type="Pfam" id="PF01757"/>
    </source>
</evidence>
<gene>
    <name evidence="3" type="ORF">GM173_10175</name>
</gene>
<feature type="transmembrane region" description="Helical" evidence="1">
    <location>
        <begin position="223"/>
        <end position="243"/>
    </location>
</feature>
<dbReference type="PANTHER" id="PTHR23028:SF53">
    <property type="entry name" value="ACYL_TRANSF_3 DOMAIN-CONTAINING PROTEIN"/>
    <property type="match status" value="1"/>
</dbReference>
<feature type="transmembrane region" description="Helical" evidence="1">
    <location>
        <begin position="46"/>
        <end position="68"/>
    </location>
</feature>
<feature type="transmembrane region" description="Helical" evidence="1">
    <location>
        <begin position="193"/>
        <end position="211"/>
    </location>
</feature>